<dbReference type="Gene3D" id="1.10.8.20">
    <property type="entry name" value="N-terminal domain of phosphatidylinositol transfer protein sec14p"/>
    <property type="match status" value="1"/>
</dbReference>
<feature type="domain" description="CRAL-TRIO" evidence="2">
    <location>
        <begin position="88"/>
        <end position="261"/>
    </location>
</feature>
<dbReference type="InterPro" id="IPR001251">
    <property type="entry name" value="CRAL-TRIO_dom"/>
</dbReference>
<dbReference type="Pfam" id="PF03765">
    <property type="entry name" value="CRAL_TRIO_N"/>
    <property type="match status" value="1"/>
</dbReference>
<dbReference type="PRINTS" id="PR00180">
    <property type="entry name" value="CRETINALDHBP"/>
</dbReference>
<dbReference type="InterPro" id="IPR051026">
    <property type="entry name" value="PI/PC_transfer"/>
</dbReference>
<dbReference type="PANTHER" id="PTHR45657">
    <property type="entry name" value="CRAL-TRIO DOMAIN-CONTAINING PROTEIN YKL091C-RELATED"/>
    <property type="match status" value="1"/>
</dbReference>
<name>A0A8H3AN21_9AGAM</name>
<dbReference type="CDD" id="cd00170">
    <property type="entry name" value="SEC14"/>
    <property type="match status" value="1"/>
</dbReference>
<evidence type="ECO:0000313" key="4">
    <source>
        <dbReference type="Proteomes" id="UP000663853"/>
    </source>
</evidence>
<dbReference type="EMBL" id="CAJMXA010000410">
    <property type="protein sequence ID" value="CAE6429644.1"/>
    <property type="molecule type" value="Genomic_DNA"/>
</dbReference>
<dbReference type="SMART" id="SM00516">
    <property type="entry name" value="SEC14"/>
    <property type="match status" value="1"/>
</dbReference>
<dbReference type="AlphaFoldDB" id="A0A8H3AN21"/>
<dbReference type="InterPro" id="IPR011074">
    <property type="entry name" value="CRAL/TRIO_N_dom"/>
</dbReference>
<sequence length="300" mass="33640">MSTAPQDPPSGYVGHLTPEQEQALSQLKTDLQNEGWFVPERHDDPALLRFLRHRKFDLSKAKKLITETEEWRKSFGVDDLVNNFDFSEKAEVSKYYPQYFHKTDKDYRPVYIERLGNVDLKALAAVTTQERQLQRLAVEHERLLYERLPACSAAAGQPIETANTILDVKGISPLSFFKNRDYIFQAANIGENYYPETLHMLYIINVPPLVPQIIDIVKSWLTDATIERIVVLGSNYKKTLLEQIPAENLPADLGGACSCPGGCALSDEGPWNVPKYKNLAKSKTAKSTTATSAPEATPAA</sequence>
<dbReference type="InterPro" id="IPR036865">
    <property type="entry name" value="CRAL-TRIO_dom_sf"/>
</dbReference>
<proteinExistence type="predicted"/>
<dbReference type="PROSITE" id="PS50191">
    <property type="entry name" value="CRAL_TRIO"/>
    <property type="match status" value="1"/>
</dbReference>
<protein>
    <recommendedName>
        <fullName evidence="2">CRAL-TRIO domain-containing protein</fullName>
    </recommendedName>
</protein>
<evidence type="ECO:0000313" key="3">
    <source>
        <dbReference type="EMBL" id="CAE6429644.1"/>
    </source>
</evidence>
<dbReference type="Proteomes" id="UP000663853">
    <property type="component" value="Unassembled WGS sequence"/>
</dbReference>
<dbReference type="SUPFAM" id="SSF46938">
    <property type="entry name" value="CRAL/TRIO N-terminal domain"/>
    <property type="match status" value="1"/>
</dbReference>
<gene>
    <name evidence="3" type="ORF">RDB_LOCUS22209</name>
</gene>
<feature type="compositionally biased region" description="Low complexity" evidence="1">
    <location>
        <begin position="285"/>
        <end position="300"/>
    </location>
</feature>
<dbReference type="SUPFAM" id="SSF52087">
    <property type="entry name" value="CRAL/TRIO domain"/>
    <property type="match status" value="1"/>
</dbReference>
<dbReference type="Gene3D" id="3.40.525.10">
    <property type="entry name" value="CRAL-TRIO lipid binding domain"/>
    <property type="match status" value="1"/>
</dbReference>
<dbReference type="InterPro" id="IPR036273">
    <property type="entry name" value="CRAL/TRIO_N_dom_sf"/>
</dbReference>
<reference evidence="3" key="1">
    <citation type="submission" date="2021-01" db="EMBL/GenBank/DDBJ databases">
        <authorList>
            <person name="Kaushik A."/>
        </authorList>
    </citation>
    <scope>NUCLEOTIDE SEQUENCE</scope>
    <source>
        <strain evidence="3">AG6-10EEA</strain>
    </source>
</reference>
<accession>A0A8H3AN21</accession>
<evidence type="ECO:0000256" key="1">
    <source>
        <dbReference type="SAM" id="MobiDB-lite"/>
    </source>
</evidence>
<dbReference type="Pfam" id="PF00650">
    <property type="entry name" value="CRAL_TRIO"/>
    <property type="match status" value="1"/>
</dbReference>
<feature type="region of interest" description="Disordered" evidence="1">
    <location>
        <begin position="281"/>
        <end position="300"/>
    </location>
</feature>
<comment type="caution">
    <text evidence="3">The sequence shown here is derived from an EMBL/GenBank/DDBJ whole genome shotgun (WGS) entry which is preliminary data.</text>
</comment>
<dbReference type="SMART" id="SM01100">
    <property type="entry name" value="CRAL_TRIO_N"/>
    <property type="match status" value="1"/>
</dbReference>
<dbReference type="PANTHER" id="PTHR45657:SF1">
    <property type="entry name" value="CRAL-TRIO DOMAIN-CONTAINING PROTEIN YKL091C-RELATED"/>
    <property type="match status" value="1"/>
</dbReference>
<organism evidence="3 4">
    <name type="scientific">Rhizoctonia solani</name>
    <dbReference type="NCBI Taxonomy" id="456999"/>
    <lineage>
        <taxon>Eukaryota</taxon>
        <taxon>Fungi</taxon>
        <taxon>Dikarya</taxon>
        <taxon>Basidiomycota</taxon>
        <taxon>Agaricomycotina</taxon>
        <taxon>Agaricomycetes</taxon>
        <taxon>Cantharellales</taxon>
        <taxon>Ceratobasidiaceae</taxon>
        <taxon>Rhizoctonia</taxon>
    </lineage>
</organism>
<evidence type="ECO:0000259" key="2">
    <source>
        <dbReference type="PROSITE" id="PS50191"/>
    </source>
</evidence>